<feature type="transmembrane region" description="Helical" evidence="7">
    <location>
        <begin position="76"/>
        <end position="94"/>
    </location>
</feature>
<feature type="transmembrane region" description="Helical" evidence="7">
    <location>
        <begin position="189"/>
        <end position="208"/>
    </location>
</feature>
<dbReference type="Gene3D" id="1.20.1250.20">
    <property type="entry name" value="MFS general substrate transporter like domains"/>
    <property type="match status" value="1"/>
</dbReference>
<keyword evidence="3 7" id="KW-0812">Transmembrane</keyword>
<dbReference type="InterPro" id="IPR005828">
    <property type="entry name" value="MFS_sugar_transport-like"/>
</dbReference>
<keyword evidence="4 7" id="KW-1133">Transmembrane helix</keyword>
<evidence type="ECO:0000259" key="8">
    <source>
        <dbReference type="PROSITE" id="PS50850"/>
    </source>
</evidence>
<feature type="transmembrane region" description="Helical" evidence="7">
    <location>
        <begin position="458"/>
        <end position="478"/>
    </location>
</feature>
<evidence type="ECO:0000256" key="7">
    <source>
        <dbReference type="SAM" id="Phobius"/>
    </source>
</evidence>
<dbReference type="Proteomes" id="UP001337655">
    <property type="component" value="Unassembled WGS sequence"/>
</dbReference>
<dbReference type="EMBL" id="JAVRRT010000003">
    <property type="protein sequence ID" value="KAK5173550.1"/>
    <property type="molecule type" value="Genomic_DNA"/>
</dbReference>
<feature type="transmembrane region" description="Helical" evidence="7">
    <location>
        <begin position="114"/>
        <end position="137"/>
    </location>
</feature>
<evidence type="ECO:0000256" key="5">
    <source>
        <dbReference type="ARBA" id="ARBA00023136"/>
    </source>
</evidence>
<evidence type="ECO:0000256" key="4">
    <source>
        <dbReference type="ARBA" id="ARBA00022989"/>
    </source>
</evidence>
<dbReference type="RefSeq" id="XP_064662245.1">
    <property type="nucleotide sequence ID" value="XM_064799490.1"/>
</dbReference>
<evidence type="ECO:0000256" key="6">
    <source>
        <dbReference type="SAM" id="MobiDB-lite"/>
    </source>
</evidence>
<feature type="domain" description="Major facilitator superfamily (MFS) profile" evidence="8">
    <location>
        <begin position="8"/>
        <end position="515"/>
    </location>
</feature>
<dbReference type="PROSITE" id="PS50850">
    <property type="entry name" value="MFS"/>
    <property type="match status" value="1"/>
</dbReference>
<dbReference type="Pfam" id="PF00083">
    <property type="entry name" value="Sugar_tr"/>
    <property type="match status" value="3"/>
</dbReference>
<comment type="caution">
    <text evidence="9">The sequence shown here is derived from an EMBL/GenBank/DDBJ whole genome shotgun (WGS) entry which is preliminary data.</text>
</comment>
<dbReference type="PANTHER" id="PTHR48022:SF11">
    <property type="entry name" value="MONOSACCHARIDE TRANSPORTER (HXT8), PUTATIVE (AFU_ORTHOLOGUE AFUA_2G08120)-RELATED"/>
    <property type="match status" value="1"/>
</dbReference>
<feature type="compositionally biased region" description="Basic and acidic residues" evidence="6">
    <location>
        <begin position="543"/>
        <end position="554"/>
    </location>
</feature>
<evidence type="ECO:0000313" key="9">
    <source>
        <dbReference type="EMBL" id="KAK5173550.1"/>
    </source>
</evidence>
<dbReference type="AlphaFoldDB" id="A0AAV9PLG9"/>
<proteinExistence type="inferred from homology"/>
<evidence type="ECO:0000256" key="3">
    <source>
        <dbReference type="ARBA" id="ARBA00022692"/>
    </source>
</evidence>
<reference evidence="9 10" key="1">
    <citation type="submission" date="2023-08" db="EMBL/GenBank/DDBJ databases">
        <title>Black Yeasts Isolated from many extreme environments.</title>
        <authorList>
            <person name="Coleine C."/>
            <person name="Stajich J.E."/>
            <person name="Selbmann L."/>
        </authorList>
    </citation>
    <scope>NUCLEOTIDE SEQUENCE [LARGE SCALE GENOMIC DNA]</scope>
    <source>
        <strain evidence="9 10">CCFEE 5935</strain>
    </source>
</reference>
<comment type="similarity">
    <text evidence="2">Belongs to the major facilitator superfamily. Sugar transporter (TC 2.A.1.1) family.</text>
</comment>
<keyword evidence="10" id="KW-1185">Reference proteome</keyword>
<feature type="transmembrane region" description="Helical" evidence="7">
    <location>
        <begin position="36"/>
        <end position="55"/>
    </location>
</feature>
<dbReference type="PANTHER" id="PTHR48022">
    <property type="entry name" value="PLASTIDIC GLUCOSE TRANSPORTER 4"/>
    <property type="match status" value="1"/>
</dbReference>
<protein>
    <recommendedName>
        <fullName evidence="8">Major facilitator superfamily (MFS) profile domain-containing protein</fullName>
    </recommendedName>
</protein>
<evidence type="ECO:0000313" key="10">
    <source>
        <dbReference type="Proteomes" id="UP001337655"/>
    </source>
</evidence>
<dbReference type="InterPro" id="IPR020846">
    <property type="entry name" value="MFS_dom"/>
</dbReference>
<feature type="transmembrane region" description="Helical" evidence="7">
    <location>
        <begin position="403"/>
        <end position="422"/>
    </location>
</feature>
<dbReference type="SUPFAM" id="SSF103473">
    <property type="entry name" value="MFS general substrate transporter"/>
    <property type="match status" value="1"/>
</dbReference>
<dbReference type="InterPro" id="IPR050360">
    <property type="entry name" value="MFS_Sugar_Transporters"/>
</dbReference>
<evidence type="ECO:0000256" key="2">
    <source>
        <dbReference type="ARBA" id="ARBA00010992"/>
    </source>
</evidence>
<accession>A0AAV9PLG9</accession>
<sequence length="565" mass="62717">MNNYNLLCIFYCSFGAFFYGYDSGLTTSIIGYPEFISYFAFNPATLGALGSAYYAGNFAGSLMNMYLPDKFGRLNVVRFASVVSILGAGMQTGAKGLGVLLAGRAIGGIGEELLWSTLARLTLMLGFQPAGSLLPCVRSMRQRSRLRMFGVGLVDCTISSININVSYALTEWMGLGFSYIAGSELKWRLFIGLQLLCAAIMLIGSIWMPESPRWQAPSSYLSRNHTILTAYPRLVVQNRHEEALAILEKLHGSSTPSTSASPEHSSTPFYRLEFNQIEAQIRLEQATPQLGIVSIFKRPSYRRRLLIIVFFFAFQQLTAIIPLQNYQVILYTSLGVTGKTPLIMVGVWGTLGVIFSCGGAYFFDKLGRRKSFFISMTGVLLGSIMLVIFWARFEASGNTNKTLGSLALWAMFVYLVGYAWILNSFGYAYTPEILVSTYVFMLDMWEGRTKHFRQPMEIRATGLAAGFATLNAVIIMLVQVTPIAVEAISWKYFMIFIFTDAIFVVVFYFQFPETANVPLEEVAALFGDEVAVRLDQAKNVEFGDEKPHGQHVEEAGVSGEKTAGR</sequence>
<feature type="transmembrane region" description="Helical" evidence="7">
    <location>
        <begin position="372"/>
        <end position="391"/>
    </location>
</feature>
<comment type="subcellular location">
    <subcellularLocation>
        <location evidence="1">Membrane</location>
        <topology evidence="1">Multi-pass membrane protein</topology>
    </subcellularLocation>
</comment>
<evidence type="ECO:0000256" key="1">
    <source>
        <dbReference type="ARBA" id="ARBA00004141"/>
    </source>
</evidence>
<dbReference type="InterPro" id="IPR036259">
    <property type="entry name" value="MFS_trans_sf"/>
</dbReference>
<dbReference type="GeneID" id="89923578"/>
<feature type="transmembrane region" description="Helical" evidence="7">
    <location>
        <begin position="490"/>
        <end position="509"/>
    </location>
</feature>
<feature type="transmembrane region" description="Helical" evidence="7">
    <location>
        <begin position="149"/>
        <end position="169"/>
    </location>
</feature>
<dbReference type="GO" id="GO:0005351">
    <property type="term" value="F:carbohydrate:proton symporter activity"/>
    <property type="evidence" value="ECO:0007669"/>
    <property type="project" value="TreeGrafter"/>
</dbReference>
<name>A0AAV9PLG9_9PEZI</name>
<feature type="region of interest" description="Disordered" evidence="6">
    <location>
        <begin position="543"/>
        <end position="565"/>
    </location>
</feature>
<feature type="transmembrane region" description="Helical" evidence="7">
    <location>
        <begin position="305"/>
        <end position="323"/>
    </location>
</feature>
<dbReference type="GO" id="GO:0016020">
    <property type="term" value="C:membrane"/>
    <property type="evidence" value="ECO:0007669"/>
    <property type="project" value="UniProtKB-SubCell"/>
</dbReference>
<feature type="transmembrane region" description="Helical" evidence="7">
    <location>
        <begin position="343"/>
        <end position="363"/>
    </location>
</feature>
<keyword evidence="5 7" id="KW-0472">Membrane</keyword>
<gene>
    <name evidence="9" type="ORF">LTR77_002231</name>
</gene>
<organism evidence="9 10">
    <name type="scientific">Saxophila tyrrhenica</name>
    <dbReference type="NCBI Taxonomy" id="1690608"/>
    <lineage>
        <taxon>Eukaryota</taxon>
        <taxon>Fungi</taxon>
        <taxon>Dikarya</taxon>
        <taxon>Ascomycota</taxon>
        <taxon>Pezizomycotina</taxon>
        <taxon>Dothideomycetes</taxon>
        <taxon>Dothideomycetidae</taxon>
        <taxon>Mycosphaerellales</taxon>
        <taxon>Extremaceae</taxon>
        <taxon>Saxophila</taxon>
    </lineage>
</organism>